<evidence type="ECO:0000313" key="2">
    <source>
        <dbReference type="EMBL" id="MFC7450444.1"/>
    </source>
</evidence>
<dbReference type="SUPFAM" id="SSF54593">
    <property type="entry name" value="Glyoxalase/Bleomycin resistance protein/Dihydroxybiphenyl dioxygenase"/>
    <property type="match status" value="1"/>
</dbReference>
<accession>A0ABW2S315</accession>
<proteinExistence type="predicted"/>
<dbReference type="RefSeq" id="WP_378408378.1">
    <property type="nucleotide sequence ID" value="NZ_JBHTCS010000025.1"/>
</dbReference>
<reference evidence="3" key="1">
    <citation type="journal article" date="2019" name="Int. J. Syst. Evol. Microbiol.">
        <title>The Global Catalogue of Microorganisms (GCM) 10K type strain sequencing project: providing services to taxonomists for standard genome sequencing and annotation.</title>
        <authorList>
            <consortium name="The Broad Institute Genomics Platform"/>
            <consortium name="The Broad Institute Genome Sequencing Center for Infectious Disease"/>
            <person name="Wu L."/>
            <person name="Ma J."/>
        </authorList>
    </citation>
    <scope>NUCLEOTIDE SEQUENCE [LARGE SCALE GENOMIC DNA]</scope>
    <source>
        <strain evidence="3">ICMP 19430</strain>
    </source>
</reference>
<protein>
    <submittedName>
        <fullName evidence="2">VOC family protein</fullName>
    </submittedName>
</protein>
<dbReference type="EMBL" id="JBHTCS010000025">
    <property type="protein sequence ID" value="MFC7450444.1"/>
    <property type="molecule type" value="Genomic_DNA"/>
</dbReference>
<comment type="caution">
    <text evidence="2">The sequence shown here is derived from an EMBL/GenBank/DDBJ whole genome shotgun (WGS) entry which is preliminary data.</text>
</comment>
<evidence type="ECO:0000313" key="3">
    <source>
        <dbReference type="Proteomes" id="UP001596484"/>
    </source>
</evidence>
<dbReference type="Proteomes" id="UP001596484">
    <property type="component" value="Unassembled WGS sequence"/>
</dbReference>
<dbReference type="InterPro" id="IPR004360">
    <property type="entry name" value="Glyas_Fos-R_dOase_dom"/>
</dbReference>
<dbReference type="Gene3D" id="3.10.180.10">
    <property type="entry name" value="2,3-Dihydroxybiphenyl 1,2-Dioxygenase, domain 1"/>
    <property type="match status" value="1"/>
</dbReference>
<dbReference type="InterPro" id="IPR029068">
    <property type="entry name" value="Glyas_Bleomycin-R_OHBP_Dase"/>
</dbReference>
<keyword evidence="3" id="KW-1185">Reference proteome</keyword>
<name>A0ABW2S315_9NOCA</name>
<organism evidence="2 3">
    <name type="scientific">Rhodococcus daqingensis</name>
    <dbReference type="NCBI Taxonomy" id="2479363"/>
    <lineage>
        <taxon>Bacteria</taxon>
        <taxon>Bacillati</taxon>
        <taxon>Actinomycetota</taxon>
        <taxon>Actinomycetes</taxon>
        <taxon>Mycobacteriales</taxon>
        <taxon>Nocardiaceae</taxon>
        <taxon>Rhodococcus</taxon>
    </lineage>
</organism>
<sequence length="152" mass="16944">MTTRELIQSNADLDNGYGSVNAFAAVKGHGGARAFIRFLTEVLDGRETEEAHSVDTDGLLIHAEVRIGDSCLMVVDSKPDWAFTPALLQVNVTDCDEVLRRAGERGARVVTSTTPFYGGSSLARFVDPWHNVWWLFGLARRCAPFHRRRPWV</sequence>
<dbReference type="Pfam" id="PF00903">
    <property type="entry name" value="Glyoxalase"/>
    <property type="match status" value="1"/>
</dbReference>
<evidence type="ECO:0000259" key="1">
    <source>
        <dbReference type="Pfam" id="PF00903"/>
    </source>
</evidence>
<gene>
    <name evidence="2" type="ORF">ACFQS9_21340</name>
</gene>
<feature type="domain" description="Glyoxalase/fosfomycin resistance/dioxygenase" evidence="1">
    <location>
        <begin position="33"/>
        <end position="135"/>
    </location>
</feature>